<name>A0ACB7V4F4_DIOAL</name>
<evidence type="ECO:0000313" key="2">
    <source>
        <dbReference type="Proteomes" id="UP000827976"/>
    </source>
</evidence>
<gene>
    <name evidence="1" type="ORF">IHE45_11G000100</name>
</gene>
<organism evidence="1 2">
    <name type="scientific">Dioscorea alata</name>
    <name type="common">Purple yam</name>
    <dbReference type="NCBI Taxonomy" id="55571"/>
    <lineage>
        <taxon>Eukaryota</taxon>
        <taxon>Viridiplantae</taxon>
        <taxon>Streptophyta</taxon>
        <taxon>Embryophyta</taxon>
        <taxon>Tracheophyta</taxon>
        <taxon>Spermatophyta</taxon>
        <taxon>Magnoliopsida</taxon>
        <taxon>Liliopsida</taxon>
        <taxon>Dioscoreales</taxon>
        <taxon>Dioscoreaceae</taxon>
        <taxon>Dioscorea</taxon>
    </lineage>
</organism>
<proteinExistence type="predicted"/>
<dbReference type="EMBL" id="CM037021">
    <property type="protein sequence ID" value="KAH7668254.1"/>
    <property type="molecule type" value="Genomic_DNA"/>
</dbReference>
<sequence>MPFRGLIFGHHHSSLGISSSASYLSYPRLCSRVMNSILMNLKVFSCLFLLIKSVFSYAVKLWRHFSLLLDFEHAGAEVAECALIIVFSKFKVLRSSTIMMKLRVI</sequence>
<reference evidence="2" key="1">
    <citation type="journal article" date="2022" name="Nat. Commun.">
        <title>Chromosome evolution and the genetic basis of agronomically important traits in greater yam.</title>
        <authorList>
            <person name="Bredeson J.V."/>
            <person name="Lyons J.B."/>
            <person name="Oniyinde I.O."/>
            <person name="Okereke N.R."/>
            <person name="Kolade O."/>
            <person name="Nnabue I."/>
            <person name="Nwadili C.O."/>
            <person name="Hribova E."/>
            <person name="Parker M."/>
            <person name="Nwogha J."/>
            <person name="Shu S."/>
            <person name="Carlson J."/>
            <person name="Kariba R."/>
            <person name="Muthemba S."/>
            <person name="Knop K."/>
            <person name="Barton G.J."/>
            <person name="Sherwood A.V."/>
            <person name="Lopez-Montes A."/>
            <person name="Asiedu R."/>
            <person name="Jamnadass R."/>
            <person name="Muchugi A."/>
            <person name="Goodstein D."/>
            <person name="Egesi C.N."/>
            <person name="Featherston J."/>
            <person name="Asfaw A."/>
            <person name="Simpson G.G."/>
            <person name="Dolezel J."/>
            <person name="Hendre P.S."/>
            <person name="Van Deynze A."/>
            <person name="Kumar P.L."/>
            <person name="Obidiegwu J.E."/>
            <person name="Bhattacharjee R."/>
            <person name="Rokhsar D.S."/>
        </authorList>
    </citation>
    <scope>NUCLEOTIDE SEQUENCE [LARGE SCALE GENOMIC DNA]</scope>
    <source>
        <strain evidence="2">cv. TDa95/00328</strain>
    </source>
</reference>
<dbReference type="Proteomes" id="UP000827976">
    <property type="component" value="Chromosome 11"/>
</dbReference>
<comment type="caution">
    <text evidence="1">The sequence shown here is derived from an EMBL/GenBank/DDBJ whole genome shotgun (WGS) entry which is preliminary data.</text>
</comment>
<keyword evidence="2" id="KW-1185">Reference proteome</keyword>
<protein>
    <submittedName>
        <fullName evidence="1">Uncharacterized protein</fullName>
    </submittedName>
</protein>
<accession>A0ACB7V4F4</accession>
<evidence type="ECO:0000313" key="1">
    <source>
        <dbReference type="EMBL" id="KAH7668254.1"/>
    </source>
</evidence>